<name>A0AA38HV65_9CUCU</name>
<dbReference type="InterPro" id="IPR000859">
    <property type="entry name" value="CUB_dom"/>
</dbReference>
<feature type="chain" id="PRO_5041308846" description="CUB domain-containing protein" evidence="4">
    <location>
        <begin position="35"/>
        <end position="261"/>
    </location>
</feature>
<dbReference type="PANTHER" id="PTHR24251:SF50">
    <property type="entry name" value="ATTRACTIN-LIKE 1A"/>
    <property type="match status" value="1"/>
</dbReference>
<dbReference type="PROSITE" id="PS01180">
    <property type="entry name" value="CUB"/>
    <property type="match status" value="1"/>
</dbReference>
<dbReference type="AlphaFoldDB" id="A0AA38HV65"/>
<keyword evidence="2" id="KW-1015">Disulfide bond</keyword>
<dbReference type="Pfam" id="PF00431">
    <property type="entry name" value="CUB"/>
    <property type="match status" value="1"/>
</dbReference>
<dbReference type="InterPro" id="IPR035914">
    <property type="entry name" value="Sperma_CUB_dom_sf"/>
</dbReference>
<dbReference type="EMBL" id="JALNTZ010000009">
    <property type="protein sequence ID" value="KAJ3641804.1"/>
    <property type="molecule type" value="Genomic_DNA"/>
</dbReference>
<evidence type="ECO:0000256" key="1">
    <source>
        <dbReference type="ARBA" id="ARBA00022737"/>
    </source>
</evidence>
<evidence type="ECO:0000256" key="3">
    <source>
        <dbReference type="PROSITE-ProRule" id="PRU00059"/>
    </source>
</evidence>
<dbReference type="CDD" id="cd00041">
    <property type="entry name" value="CUB"/>
    <property type="match status" value="1"/>
</dbReference>
<gene>
    <name evidence="6" type="ORF">Zmor_028277</name>
</gene>
<organism evidence="6 7">
    <name type="scientific">Zophobas morio</name>
    <dbReference type="NCBI Taxonomy" id="2755281"/>
    <lineage>
        <taxon>Eukaryota</taxon>
        <taxon>Metazoa</taxon>
        <taxon>Ecdysozoa</taxon>
        <taxon>Arthropoda</taxon>
        <taxon>Hexapoda</taxon>
        <taxon>Insecta</taxon>
        <taxon>Pterygota</taxon>
        <taxon>Neoptera</taxon>
        <taxon>Endopterygota</taxon>
        <taxon>Coleoptera</taxon>
        <taxon>Polyphaga</taxon>
        <taxon>Cucujiformia</taxon>
        <taxon>Tenebrionidae</taxon>
        <taxon>Zophobas</taxon>
    </lineage>
</organism>
<dbReference type="SMART" id="SM00042">
    <property type="entry name" value="CUB"/>
    <property type="match status" value="1"/>
</dbReference>
<dbReference type="SUPFAM" id="SSF49854">
    <property type="entry name" value="Spermadhesin, CUB domain"/>
    <property type="match status" value="1"/>
</dbReference>
<reference evidence="6" key="1">
    <citation type="journal article" date="2023" name="G3 (Bethesda)">
        <title>Whole genome assemblies of Zophobas morio and Tenebrio molitor.</title>
        <authorList>
            <person name="Kaur S."/>
            <person name="Stinson S.A."/>
            <person name="diCenzo G.C."/>
        </authorList>
    </citation>
    <scope>NUCLEOTIDE SEQUENCE</scope>
    <source>
        <strain evidence="6">QUZm001</strain>
    </source>
</reference>
<dbReference type="PANTHER" id="PTHR24251">
    <property type="entry name" value="OVOCHYMASE-RELATED"/>
    <property type="match status" value="1"/>
</dbReference>
<accession>A0AA38HV65</accession>
<keyword evidence="1" id="KW-0677">Repeat</keyword>
<keyword evidence="7" id="KW-1185">Reference proteome</keyword>
<evidence type="ECO:0000256" key="4">
    <source>
        <dbReference type="SAM" id="SignalP"/>
    </source>
</evidence>
<keyword evidence="4" id="KW-0732">Signal</keyword>
<evidence type="ECO:0000313" key="6">
    <source>
        <dbReference type="EMBL" id="KAJ3641804.1"/>
    </source>
</evidence>
<protein>
    <recommendedName>
        <fullName evidence="5">CUB domain-containing protein</fullName>
    </recommendedName>
</protein>
<comment type="caution">
    <text evidence="6">The sequence shown here is derived from an EMBL/GenBank/DDBJ whole genome shotgun (WGS) entry which is preliminary data.</text>
</comment>
<comment type="caution">
    <text evidence="3">Lacks conserved residue(s) required for the propagation of feature annotation.</text>
</comment>
<proteinExistence type="predicted"/>
<feature type="signal peptide" evidence="4">
    <location>
        <begin position="1"/>
        <end position="34"/>
    </location>
</feature>
<sequence length="261" mass="29489">MTSLKILLSKSHFLLQVPILVLMLQLMFTTVCQAVHPGCECVVFSAMFGKEEGIFKSPDFPQPYHANIDCLLYTFIANVGQIIEISFLDFDVRKTNLDCIRGDYLKIFLHLEKGEVNEYTPWDLLLCGSLGDIPALLYSSSSGLVLEFHTGSYTANASGFSGTFKFIDKKIPEIPKKPGAPEVPEIPEFPEFPKFPEFPEISEIPEDPEISKIPEIPENPKVPEIKEFPEISEIREIPEIPEIPKIPKIPNISKIERFESF</sequence>
<dbReference type="Proteomes" id="UP001168821">
    <property type="component" value="Unassembled WGS sequence"/>
</dbReference>
<feature type="domain" description="CUB" evidence="5">
    <location>
        <begin position="39"/>
        <end position="167"/>
    </location>
</feature>
<evidence type="ECO:0000259" key="5">
    <source>
        <dbReference type="PROSITE" id="PS01180"/>
    </source>
</evidence>
<evidence type="ECO:0000313" key="7">
    <source>
        <dbReference type="Proteomes" id="UP001168821"/>
    </source>
</evidence>
<evidence type="ECO:0000256" key="2">
    <source>
        <dbReference type="ARBA" id="ARBA00023157"/>
    </source>
</evidence>
<dbReference type="Gene3D" id="2.60.120.290">
    <property type="entry name" value="Spermadhesin, CUB domain"/>
    <property type="match status" value="1"/>
</dbReference>